<dbReference type="GeneID" id="96611274"/>
<protein>
    <submittedName>
        <fullName evidence="8">Uncharacterized protein</fullName>
    </submittedName>
</protein>
<dbReference type="GO" id="GO:0009103">
    <property type="term" value="P:lipopolysaccharide biosynthetic process"/>
    <property type="evidence" value="ECO:0007669"/>
    <property type="project" value="UniProtKB-ARBA"/>
</dbReference>
<sequence length="550" mass="58455">MTTTAPERTGTRAGTRAEARAGAGRRVPGSVPVFLLGCAVGTIASIWTVRAGTNLDYGDAMAHLTIARRILDGQTPGLQQLGTVWLPLPHLLLMPLVQDMYLFRTGIAACILGTLCLGISATALHRIMVRLGLGRTARVVGLGVLLANPSLLYAYTTALTEPVLIAAILACIAGLSGWAFSGRRLSGGELAVFAGIPAACAVLTRYEGWALVASGAIYVVFVVVRRGDGVRRALVMAAAFASAPLAAIGWWLSYNAAWYGNPVEFLTGPYSAAAFTEVFVEQGQLTTKGNLGLSFKVFGWAAVESVGLLPLIAAGIGLVLMTWRWGIDNRALTIWLAGTSSAFLLFSLTTGQHIMVNDVSLPSGAYNNRYVLSAAPWAALLCAYLAHEIGRRKALAGAGVVVATVAALTAQNLWWAGDPGERMTVIEEAHLGQRNFTDVKKMARWLHDHYDGGNLLIDESADKLAVAPVIAIDFDQVYNRAAGDAFDDALADPGSHVRWVVMHRTQVTTYATKAALDLVTTALADDPAFLAGYELVYEIADLGVYRRIGG</sequence>
<accession>A0A0C5XBJ7</accession>
<evidence type="ECO:0000256" key="5">
    <source>
        <dbReference type="ARBA" id="ARBA00022692"/>
    </source>
</evidence>
<keyword evidence="5" id="KW-0812">Transmembrane</keyword>
<dbReference type="RefSeq" id="WP_052138944.1">
    <property type="nucleotide sequence ID" value="NZ_BJMC01000010.1"/>
</dbReference>
<organism evidence="8 9">
    <name type="scientific">Nocardioides simplex</name>
    <name type="common">Arthrobacter simplex</name>
    <dbReference type="NCBI Taxonomy" id="2045"/>
    <lineage>
        <taxon>Bacteria</taxon>
        <taxon>Bacillati</taxon>
        <taxon>Actinomycetota</taxon>
        <taxon>Actinomycetes</taxon>
        <taxon>Propionibacteriales</taxon>
        <taxon>Nocardioidaceae</taxon>
        <taxon>Pimelobacter</taxon>
    </lineage>
</organism>
<dbReference type="PANTHER" id="PTHR33908">
    <property type="entry name" value="MANNOSYLTRANSFERASE YKCB-RELATED"/>
    <property type="match status" value="1"/>
</dbReference>
<evidence type="ECO:0000256" key="3">
    <source>
        <dbReference type="ARBA" id="ARBA00022676"/>
    </source>
</evidence>
<evidence type="ECO:0000256" key="2">
    <source>
        <dbReference type="ARBA" id="ARBA00022475"/>
    </source>
</evidence>
<keyword evidence="2" id="KW-1003">Cell membrane</keyword>
<keyword evidence="6" id="KW-1133">Transmembrane helix</keyword>
<dbReference type="GO" id="GO:0010041">
    <property type="term" value="P:response to iron(III) ion"/>
    <property type="evidence" value="ECO:0007669"/>
    <property type="project" value="TreeGrafter"/>
</dbReference>
<evidence type="ECO:0000256" key="1">
    <source>
        <dbReference type="ARBA" id="ARBA00004651"/>
    </source>
</evidence>
<evidence type="ECO:0000256" key="6">
    <source>
        <dbReference type="ARBA" id="ARBA00022989"/>
    </source>
</evidence>
<dbReference type="GO" id="GO:0016763">
    <property type="term" value="F:pentosyltransferase activity"/>
    <property type="evidence" value="ECO:0007669"/>
    <property type="project" value="TreeGrafter"/>
</dbReference>
<dbReference type="PANTHER" id="PTHR33908:SF3">
    <property type="entry name" value="UNDECAPRENYL PHOSPHATE-ALPHA-4-AMINO-4-DEOXY-L-ARABINOSE ARABINOSYL TRANSFERASE"/>
    <property type="match status" value="1"/>
</dbReference>
<evidence type="ECO:0000256" key="7">
    <source>
        <dbReference type="ARBA" id="ARBA00023136"/>
    </source>
</evidence>
<reference evidence="8 9" key="1">
    <citation type="journal article" date="2015" name="Genome Announc.">
        <title>Complete Genome Sequence of Steroid-Transforming Nocardioides simplex VKM Ac-2033D.</title>
        <authorList>
            <person name="Shtratnikova V.Y."/>
            <person name="Schelkunov M.I."/>
            <person name="Pekov Y.A."/>
            <person name="Fokina V.V."/>
            <person name="Logacheva M.D."/>
            <person name="Sokolov S.L."/>
            <person name="Bragin E.Y."/>
            <person name="Ashapkin V.V."/>
            <person name="Donova M.V."/>
        </authorList>
    </citation>
    <scope>NUCLEOTIDE SEQUENCE [LARGE SCALE GENOMIC DNA]</scope>
    <source>
        <strain evidence="8 9">VKM Ac-2033D</strain>
    </source>
</reference>
<evidence type="ECO:0000256" key="4">
    <source>
        <dbReference type="ARBA" id="ARBA00022679"/>
    </source>
</evidence>
<dbReference type="AlphaFoldDB" id="A0A0C5XBJ7"/>
<keyword evidence="3" id="KW-0328">Glycosyltransferase</keyword>
<dbReference type="OrthoDB" id="9810303at2"/>
<gene>
    <name evidence="8" type="ORF">KR76_21035</name>
</gene>
<dbReference type="STRING" id="2045.KR76_21035"/>
<keyword evidence="9" id="KW-1185">Reference proteome</keyword>
<dbReference type="Proteomes" id="UP000030300">
    <property type="component" value="Chromosome"/>
</dbReference>
<dbReference type="EMBL" id="CP009896">
    <property type="protein sequence ID" value="AJR18660.1"/>
    <property type="molecule type" value="Genomic_DNA"/>
</dbReference>
<evidence type="ECO:0000313" key="9">
    <source>
        <dbReference type="Proteomes" id="UP000030300"/>
    </source>
</evidence>
<name>A0A0C5XBJ7_NOCSI</name>
<evidence type="ECO:0000313" key="8">
    <source>
        <dbReference type="EMBL" id="AJR18660.1"/>
    </source>
</evidence>
<keyword evidence="4" id="KW-0808">Transferase</keyword>
<comment type="subcellular location">
    <subcellularLocation>
        <location evidence="1">Cell membrane</location>
        <topology evidence="1">Multi-pass membrane protein</topology>
    </subcellularLocation>
</comment>
<dbReference type="KEGG" id="psim:KR76_21035"/>
<keyword evidence="7" id="KW-0472">Membrane</keyword>
<dbReference type="HOGENOM" id="CLU_490742_0_0_11"/>
<dbReference type="InterPro" id="IPR050297">
    <property type="entry name" value="LipidA_mod_glycosyltrf_83"/>
</dbReference>
<proteinExistence type="predicted"/>
<dbReference type="GO" id="GO:0005886">
    <property type="term" value="C:plasma membrane"/>
    <property type="evidence" value="ECO:0007669"/>
    <property type="project" value="UniProtKB-SubCell"/>
</dbReference>